<keyword evidence="8" id="KW-1185">Reference proteome</keyword>
<evidence type="ECO:0000313" key="7">
    <source>
        <dbReference type="EMBL" id="UUX91702.1"/>
    </source>
</evidence>
<evidence type="ECO:0000256" key="6">
    <source>
        <dbReference type="SAM" id="Phobius"/>
    </source>
</evidence>
<dbReference type="RefSeq" id="WP_257741855.1">
    <property type="nucleotide sequence ID" value="NZ_CP096115.1"/>
</dbReference>
<dbReference type="NCBIfam" id="TIGR00297">
    <property type="entry name" value="TIGR00297 family protein"/>
    <property type="match status" value="1"/>
</dbReference>
<dbReference type="GeneID" id="74308038"/>
<evidence type="ECO:0000256" key="1">
    <source>
        <dbReference type="ARBA" id="ARBA00004141"/>
    </source>
</evidence>
<dbReference type="Proteomes" id="UP001060368">
    <property type="component" value="Chromosome"/>
</dbReference>
<evidence type="ECO:0000256" key="4">
    <source>
        <dbReference type="ARBA" id="ARBA00022989"/>
    </source>
</evidence>
<feature type="transmembrane region" description="Helical" evidence="6">
    <location>
        <begin position="200"/>
        <end position="216"/>
    </location>
</feature>
<name>A0A9E7PQM5_9EURY</name>
<feature type="transmembrane region" description="Helical" evidence="6">
    <location>
        <begin position="383"/>
        <end position="405"/>
    </location>
</feature>
<evidence type="ECO:0000313" key="8">
    <source>
        <dbReference type="Proteomes" id="UP001060368"/>
    </source>
</evidence>
<feature type="transmembrane region" description="Helical" evidence="6">
    <location>
        <begin position="65"/>
        <end position="90"/>
    </location>
</feature>
<keyword evidence="5 6" id="KW-0472">Membrane</keyword>
<keyword evidence="4 6" id="KW-1133">Transmembrane helix</keyword>
<accession>A0A9E7PQM5</accession>
<gene>
    <name evidence="7" type="ORF">L6E24_10015</name>
</gene>
<reference evidence="7" key="1">
    <citation type="submission" date="2022-04" db="EMBL/GenBank/DDBJ databases">
        <title>Complete genome of Methanoplanus endosymbiosus DSM 3599.</title>
        <authorList>
            <person name="Chen S.-C."/>
            <person name="You Y.-T."/>
            <person name="Zhou Y.-Z."/>
            <person name="Lai M.-C."/>
        </authorList>
    </citation>
    <scope>NUCLEOTIDE SEQUENCE</scope>
    <source>
        <strain evidence="7">DSM 3599</strain>
    </source>
</reference>
<sequence>MIKYKITTYMLQRPDMWIVAILSTIAIVIAPFVQPPFILALITILISGVFYFIRNTQYPAIGISIVALLYGLNIIPAVVFLTTLAIVILGEAAYRIWPRDDNYSYLAYLIVATAGAVFASYYLGYFNLLTPITGVVVAALLKSILKGREDTIMIECIGTAMTMYLFYDLRYFVDFDLLMSAIIISFVFALISYKMKAADMSGLLSAALMGILIIVFADVRWFFVMLAFFILGAGFTKFKYEKKKSEGVAESRGGVRGFLNVFANGLISLCAAMLYGISPEPMFIALFIGSVAAATADTSASELGMLGKTPYLITSFKKVPKGTDGGVTLFGEVAATFAAFIVCIIAFLLGVIPPEMVLAGTAAGFVGTNVDSFVGATLERRGILGNAGTNITCTLAGGLFAMAFYI</sequence>
<feature type="transmembrane region" description="Helical" evidence="6">
    <location>
        <begin position="175"/>
        <end position="193"/>
    </location>
</feature>
<comment type="subcellular location">
    <subcellularLocation>
        <location evidence="1">Membrane</location>
        <topology evidence="1">Multi-pass membrane protein</topology>
    </subcellularLocation>
</comment>
<dbReference type="EMBL" id="CP096115">
    <property type="protein sequence ID" value="UUX91702.1"/>
    <property type="molecule type" value="Genomic_DNA"/>
</dbReference>
<protein>
    <submittedName>
        <fullName evidence="7">TIGR00297 family protein</fullName>
    </submittedName>
</protein>
<dbReference type="AlphaFoldDB" id="A0A9E7PQM5"/>
<evidence type="ECO:0000256" key="3">
    <source>
        <dbReference type="ARBA" id="ARBA00022692"/>
    </source>
</evidence>
<feature type="transmembrane region" description="Helical" evidence="6">
    <location>
        <begin position="102"/>
        <end position="122"/>
    </location>
</feature>
<dbReference type="PANTHER" id="PTHR13353">
    <property type="entry name" value="TRANSMEMBRANE PROTEIN 19"/>
    <property type="match status" value="1"/>
</dbReference>
<keyword evidence="3 6" id="KW-0812">Transmembrane</keyword>
<feature type="transmembrane region" description="Helical" evidence="6">
    <location>
        <begin position="327"/>
        <end position="350"/>
    </location>
</feature>
<feature type="transmembrane region" description="Helical" evidence="6">
    <location>
        <begin position="20"/>
        <end position="53"/>
    </location>
</feature>
<dbReference type="Pfam" id="PF01940">
    <property type="entry name" value="DUF92"/>
    <property type="match status" value="1"/>
</dbReference>
<organism evidence="7 8">
    <name type="scientific">Methanoplanus endosymbiosus</name>
    <dbReference type="NCBI Taxonomy" id="33865"/>
    <lineage>
        <taxon>Archaea</taxon>
        <taxon>Methanobacteriati</taxon>
        <taxon>Methanobacteriota</taxon>
        <taxon>Stenosarchaea group</taxon>
        <taxon>Methanomicrobia</taxon>
        <taxon>Methanomicrobiales</taxon>
        <taxon>Methanomicrobiaceae</taxon>
        <taxon>Methanoplanus</taxon>
    </lineage>
</organism>
<proteinExistence type="inferred from homology"/>
<evidence type="ECO:0000256" key="2">
    <source>
        <dbReference type="ARBA" id="ARBA00009012"/>
    </source>
</evidence>
<feature type="transmembrane region" description="Helical" evidence="6">
    <location>
        <begin position="222"/>
        <end position="238"/>
    </location>
</feature>
<dbReference type="InterPro" id="IPR002794">
    <property type="entry name" value="DUF92_TMEM19"/>
</dbReference>
<evidence type="ECO:0000256" key="5">
    <source>
        <dbReference type="ARBA" id="ARBA00023136"/>
    </source>
</evidence>
<comment type="similarity">
    <text evidence="2">Belongs to the TMEM19 family.</text>
</comment>
<feature type="transmembrane region" description="Helical" evidence="6">
    <location>
        <begin position="258"/>
        <end position="277"/>
    </location>
</feature>
<dbReference type="PANTHER" id="PTHR13353:SF5">
    <property type="entry name" value="TRANSMEMBRANE PROTEIN 19"/>
    <property type="match status" value="1"/>
</dbReference>
<dbReference type="GO" id="GO:0016020">
    <property type="term" value="C:membrane"/>
    <property type="evidence" value="ECO:0007669"/>
    <property type="project" value="UniProtKB-SubCell"/>
</dbReference>
<dbReference type="KEGG" id="mend:L6E24_10015"/>